<dbReference type="PANTHER" id="PTHR43180:SF37">
    <property type="entry name" value="TROPINONE REDUCTASE-LIKE 2"/>
    <property type="match status" value="1"/>
</dbReference>
<evidence type="ECO:0000259" key="3">
    <source>
        <dbReference type="SMART" id="SM00822"/>
    </source>
</evidence>
<dbReference type="Gene3D" id="3.40.50.720">
    <property type="entry name" value="NAD(P)-binding Rossmann-like Domain"/>
    <property type="match status" value="1"/>
</dbReference>
<dbReference type="Pfam" id="PF00106">
    <property type="entry name" value="adh_short"/>
    <property type="match status" value="1"/>
</dbReference>
<dbReference type="PROSITE" id="PS00061">
    <property type="entry name" value="ADH_SHORT"/>
    <property type="match status" value="1"/>
</dbReference>
<keyword evidence="2" id="KW-0560">Oxidoreductase</keyword>
<accession>A0AB34ILZ9</accession>
<dbReference type="InterPro" id="IPR020904">
    <property type="entry name" value="Sc_DH/Rdtase_CS"/>
</dbReference>
<dbReference type="SMART" id="SM00822">
    <property type="entry name" value="PKS_KR"/>
    <property type="match status" value="1"/>
</dbReference>
<dbReference type="CDD" id="cd05233">
    <property type="entry name" value="SDR_c"/>
    <property type="match status" value="1"/>
</dbReference>
<dbReference type="EMBL" id="JBGBPQ010000023">
    <property type="protein sequence ID" value="KAL1500277.1"/>
    <property type="molecule type" value="Genomic_DNA"/>
</dbReference>
<dbReference type="InterPro" id="IPR002347">
    <property type="entry name" value="SDR_fam"/>
</dbReference>
<reference evidence="4 5" key="1">
    <citation type="journal article" date="2024" name="Science">
        <title>Giant polyketide synthase enzymes in the biosynthesis of giant marine polyether toxins.</title>
        <authorList>
            <person name="Fallon T.R."/>
            <person name="Shende V.V."/>
            <person name="Wierzbicki I.H."/>
            <person name="Pendleton A.L."/>
            <person name="Watervoot N.F."/>
            <person name="Auber R.P."/>
            <person name="Gonzalez D.J."/>
            <person name="Wisecaver J.H."/>
            <person name="Moore B.S."/>
        </authorList>
    </citation>
    <scope>NUCLEOTIDE SEQUENCE [LARGE SCALE GENOMIC DNA]</scope>
    <source>
        <strain evidence="4 5">12B1</strain>
    </source>
</reference>
<name>A0AB34ILZ9_PRYPA</name>
<organism evidence="4 5">
    <name type="scientific">Prymnesium parvum</name>
    <name type="common">Toxic golden alga</name>
    <dbReference type="NCBI Taxonomy" id="97485"/>
    <lineage>
        <taxon>Eukaryota</taxon>
        <taxon>Haptista</taxon>
        <taxon>Haptophyta</taxon>
        <taxon>Prymnesiophyceae</taxon>
        <taxon>Prymnesiales</taxon>
        <taxon>Prymnesiaceae</taxon>
        <taxon>Prymnesium</taxon>
    </lineage>
</organism>
<evidence type="ECO:0000313" key="4">
    <source>
        <dbReference type="EMBL" id="KAL1500277.1"/>
    </source>
</evidence>
<dbReference type="InterPro" id="IPR036291">
    <property type="entry name" value="NAD(P)-bd_dom_sf"/>
</dbReference>
<evidence type="ECO:0000313" key="5">
    <source>
        <dbReference type="Proteomes" id="UP001515480"/>
    </source>
</evidence>
<dbReference type="PRINTS" id="PR00081">
    <property type="entry name" value="GDHRDH"/>
</dbReference>
<dbReference type="SUPFAM" id="SSF51735">
    <property type="entry name" value="NAD(P)-binding Rossmann-fold domains"/>
    <property type="match status" value="1"/>
</dbReference>
<dbReference type="AlphaFoldDB" id="A0AB34ILZ9"/>
<dbReference type="PANTHER" id="PTHR43180">
    <property type="entry name" value="3-OXOACYL-(ACYL-CARRIER-PROTEIN) REDUCTASE (AFU_ORTHOLOGUE AFUA_6G11210)"/>
    <property type="match status" value="1"/>
</dbReference>
<dbReference type="GO" id="GO:0016491">
    <property type="term" value="F:oxidoreductase activity"/>
    <property type="evidence" value="ECO:0007669"/>
    <property type="project" value="UniProtKB-KW"/>
</dbReference>
<evidence type="ECO:0000256" key="2">
    <source>
        <dbReference type="ARBA" id="ARBA00023002"/>
    </source>
</evidence>
<dbReference type="InterPro" id="IPR057326">
    <property type="entry name" value="KR_dom"/>
</dbReference>
<dbReference type="Proteomes" id="UP001515480">
    <property type="component" value="Unassembled WGS sequence"/>
</dbReference>
<feature type="domain" description="Ketoreductase" evidence="3">
    <location>
        <begin position="8"/>
        <end position="206"/>
    </location>
</feature>
<evidence type="ECO:0000256" key="1">
    <source>
        <dbReference type="ARBA" id="ARBA00006484"/>
    </source>
</evidence>
<sequence length="273" mass="28599">MAFEPAGSVCVVTGGGSGIGSALCRELAARGAAHVVVADLSLERARAVEATLPAAVGHAQQCDVAKEMDIRQLVVTTESMYGPITLFCSNAGIPSNGGPEVSNDEWERNWRTNVLQGVFVARHLFPLYESRGVGALLVTSSAAGLLSQVGALPYTVTKHAAVALAEWLAITYKCKGISVSCLCPQAVSTGMLPAGTDGGPAGVDGVLTPEQVASETVDAMVKGVFLILPHKKVATHFLRRATDHERWLNGMAKLHTAFGELVRRSPNISAAKL</sequence>
<comment type="caution">
    <text evidence="4">The sequence shown here is derived from an EMBL/GenBank/DDBJ whole genome shotgun (WGS) entry which is preliminary data.</text>
</comment>
<gene>
    <name evidence="4" type="ORF">AB1Y20_012944</name>
</gene>
<protein>
    <recommendedName>
        <fullName evidence="3">Ketoreductase domain-containing protein</fullName>
    </recommendedName>
</protein>
<comment type="similarity">
    <text evidence="1">Belongs to the short-chain dehydrogenases/reductases (SDR) family.</text>
</comment>
<proteinExistence type="inferred from homology"/>
<keyword evidence="5" id="KW-1185">Reference proteome</keyword>